<feature type="compositionally biased region" description="Low complexity" evidence="1">
    <location>
        <begin position="1"/>
        <end position="15"/>
    </location>
</feature>
<reference evidence="2 3" key="1">
    <citation type="submission" date="2024-09" db="EMBL/GenBank/DDBJ databases">
        <authorList>
            <person name="Sun Q."/>
            <person name="Mori K."/>
        </authorList>
    </citation>
    <scope>NUCLEOTIDE SEQUENCE [LARGE SCALE GENOMIC DNA]</scope>
    <source>
        <strain evidence="2 3">TBRC 0563</strain>
    </source>
</reference>
<dbReference type="RefSeq" id="WP_378207458.1">
    <property type="nucleotide sequence ID" value="NZ_JBHLZP010000214.1"/>
</dbReference>
<keyword evidence="3" id="KW-1185">Reference proteome</keyword>
<gene>
    <name evidence="2" type="ORF">ACFFNX_25865</name>
</gene>
<organism evidence="2 3">
    <name type="scientific">Actinoallomurus acaciae</name>
    <dbReference type="NCBI Taxonomy" id="502577"/>
    <lineage>
        <taxon>Bacteria</taxon>
        <taxon>Bacillati</taxon>
        <taxon>Actinomycetota</taxon>
        <taxon>Actinomycetes</taxon>
        <taxon>Streptosporangiales</taxon>
        <taxon>Thermomonosporaceae</taxon>
        <taxon>Actinoallomurus</taxon>
    </lineage>
</organism>
<name>A0ABV5YMH0_9ACTN</name>
<feature type="compositionally biased region" description="Basic and acidic residues" evidence="1">
    <location>
        <begin position="144"/>
        <end position="155"/>
    </location>
</feature>
<comment type="caution">
    <text evidence="2">The sequence shown here is derived from an EMBL/GenBank/DDBJ whole genome shotgun (WGS) entry which is preliminary data.</text>
</comment>
<proteinExistence type="predicted"/>
<accession>A0ABV5YMH0</accession>
<dbReference type="Proteomes" id="UP001589627">
    <property type="component" value="Unassembled WGS sequence"/>
</dbReference>
<evidence type="ECO:0000256" key="1">
    <source>
        <dbReference type="SAM" id="MobiDB-lite"/>
    </source>
</evidence>
<feature type="compositionally biased region" description="Pro residues" evidence="1">
    <location>
        <begin position="131"/>
        <end position="141"/>
    </location>
</feature>
<evidence type="ECO:0000313" key="3">
    <source>
        <dbReference type="Proteomes" id="UP001589627"/>
    </source>
</evidence>
<protein>
    <submittedName>
        <fullName evidence="2">Uncharacterized protein</fullName>
    </submittedName>
</protein>
<feature type="region of interest" description="Disordered" evidence="1">
    <location>
        <begin position="69"/>
        <end position="155"/>
    </location>
</feature>
<evidence type="ECO:0000313" key="2">
    <source>
        <dbReference type="EMBL" id="MFB9835612.1"/>
    </source>
</evidence>
<sequence length="155" mass="15864">MPRSRALASGGRASAVPTACPNHGELAGGFAPVAPARTSFRRSLRDSVFISPVAPGYGRLRAGLSVMAPLRSPRHPYGSGRNGGDQAPRRPGVRSTSAGRGPDGASSTAPWTVRHFPIMAPTNAVARIGPGLPPSSSPPPGASADRHPHDGLIAR</sequence>
<dbReference type="EMBL" id="JBHLZP010000214">
    <property type="protein sequence ID" value="MFB9835612.1"/>
    <property type="molecule type" value="Genomic_DNA"/>
</dbReference>
<feature type="region of interest" description="Disordered" evidence="1">
    <location>
        <begin position="1"/>
        <end position="28"/>
    </location>
</feature>